<protein>
    <submittedName>
        <fullName evidence="2">Uncharacterized protein</fullName>
    </submittedName>
</protein>
<reference evidence="2" key="1">
    <citation type="journal article" date="2009" name="Rice">
        <title>De Novo Next Generation Sequencing of Plant Genomes.</title>
        <authorList>
            <person name="Rounsley S."/>
            <person name="Marri P.R."/>
            <person name="Yu Y."/>
            <person name="He R."/>
            <person name="Sisneros N."/>
            <person name="Goicoechea J.L."/>
            <person name="Lee S.J."/>
            <person name="Angelova A."/>
            <person name="Kudrna D."/>
            <person name="Luo M."/>
            <person name="Affourtit J."/>
            <person name="Desany B."/>
            <person name="Knight J."/>
            <person name="Niazi F."/>
            <person name="Egholm M."/>
            <person name="Wing R.A."/>
        </authorList>
    </citation>
    <scope>NUCLEOTIDE SEQUENCE [LARGE SCALE GENOMIC DNA]</scope>
    <source>
        <strain evidence="2">cv. IRGC 105608</strain>
    </source>
</reference>
<keyword evidence="3" id="KW-1185">Reference proteome</keyword>
<dbReference type="EnsemblPlants" id="OBART12G14930.1">
    <property type="protein sequence ID" value="OBART12G14930.1"/>
    <property type="gene ID" value="OBART12G14930"/>
</dbReference>
<reference evidence="2" key="2">
    <citation type="submission" date="2015-03" db="UniProtKB">
        <authorList>
            <consortium name="EnsemblPlants"/>
        </authorList>
    </citation>
    <scope>IDENTIFICATION</scope>
</reference>
<dbReference type="PaxDb" id="65489-OBART12G14930.1"/>
<proteinExistence type="predicted"/>
<dbReference type="AlphaFoldDB" id="A0A0D3HVF7"/>
<sequence>MVTGDSVHSWWRRRPIKEDGRSFLSPIPQTEGRPHAEMQTTTETKLLHTAGLNVFLQLLQHSNLNSAPRNVICSAADNLVATSLQYEFVSTYIPKMLCFHF</sequence>
<evidence type="ECO:0000313" key="2">
    <source>
        <dbReference type="EnsemblPlants" id="OBART12G14930.1"/>
    </source>
</evidence>
<feature type="region of interest" description="Disordered" evidence="1">
    <location>
        <begin position="21"/>
        <end position="42"/>
    </location>
</feature>
<name>A0A0D3HVF7_9ORYZ</name>
<dbReference type="Gramene" id="OBART12G14930.1">
    <property type="protein sequence ID" value="OBART12G14930.1"/>
    <property type="gene ID" value="OBART12G14930"/>
</dbReference>
<evidence type="ECO:0000313" key="3">
    <source>
        <dbReference type="Proteomes" id="UP000026960"/>
    </source>
</evidence>
<evidence type="ECO:0000256" key="1">
    <source>
        <dbReference type="SAM" id="MobiDB-lite"/>
    </source>
</evidence>
<dbReference type="Proteomes" id="UP000026960">
    <property type="component" value="Chromosome 12"/>
</dbReference>
<organism evidence="2">
    <name type="scientific">Oryza barthii</name>
    <dbReference type="NCBI Taxonomy" id="65489"/>
    <lineage>
        <taxon>Eukaryota</taxon>
        <taxon>Viridiplantae</taxon>
        <taxon>Streptophyta</taxon>
        <taxon>Embryophyta</taxon>
        <taxon>Tracheophyta</taxon>
        <taxon>Spermatophyta</taxon>
        <taxon>Magnoliopsida</taxon>
        <taxon>Liliopsida</taxon>
        <taxon>Poales</taxon>
        <taxon>Poaceae</taxon>
        <taxon>BOP clade</taxon>
        <taxon>Oryzoideae</taxon>
        <taxon>Oryzeae</taxon>
        <taxon>Oryzinae</taxon>
        <taxon>Oryza</taxon>
    </lineage>
</organism>
<dbReference type="HOGENOM" id="CLU_2295996_0_0_1"/>
<accession>A0A0D3HVF7</accession>